<gene>
    <name evidence="1" type="ORF">MC7420_7776</name>
</gene>
<dbReference type="HOGENOM" id="CLU_3006389_0_0_3"/>
<proteinExistence type="predicted"/>
<reference evidence="1 2" key="1">
    <citation type="submission" date="2008-07" db="EMBL/GenBank/DDBJ databases">
        <authorList>
            <person name="Tandeau de Marsac N."/>
            <person name="Ferriera S."/>
            <person name="Johnson J."/>
            <person name="Kravitz S."/>
            <person name="Beeson K."/>
            <person name="Sutton G."/>
            <person name="Rogers Y.-H."/>
            <person name="Friedman R."/>
            <person name="Frazier M."/>
            <person name="Venter J.C."/>
        </authorList>
    </citation>
    <scope>NUCLEOTIDE SEQUENCE [LARGE SCALE GENOMIC DNA]</scope>
    <source>
        <strain evidence="1 2">PCC 7420</strain>
    </source>
</reference>
<dbReference type="AlphaFoldDB" id="B4VIS2"/>
<sequence>MNLCTSGHARSHNLFLSIPIVIILPGTKLGLTWEKGVNQWVGIGIKPGIRGCLMEE</sequence>
<accession>B4VIS2</accession>
<dbReference type="EMBL" id="DS989842">
    <property type="protein sequence ID" value="EDX78038.1"/>
    <property type="molecule type" value="Genomic_DNA"/>
</dbReference>
<dbReference type="Proteomes" id="UP000003835">
    <property type="component" value="Unassembled WGS sequence"/>
</dbReference>
<evidence type="ECO:0000313" key="1">
    <source>
        <dbReference type="EMBL" id="EDX78038.1"/>
    </source>
</evidence>
<evidence type="ECO:0000313" key="2">
    <source>
        <dbReference type="Proteomes" id="UP000003835"/>
    </source>
</evidence>
<organism evidence="1 2">
    <name type="scientific">Coleofasciculus chthonoplastes PCC 7420</name>
    <dbReference type="NCBI Taxonomy" id="118168"/>
    <lineage>
        <taxon>Bacteria</taxon>
        <taxon>Bacillati</taxon>
        <taxon>Cyanobacteriota</taxon>
        <taxon>Cyanophyceae</taxon>
        <taxon>Coleofasciculales</taxon>
        <taxon>Coleofasciculaceae</taxon>
        <taxon>Coleofasciculus</taxon>
    </lineage>
</organism>
<protein>
    <submittedName>
        <fullName evidence="1">Uncharacterized protein</fullName>
    </submittedName>
</protein>
<name>B4VIS2_9CYAN</name>
<dbReference type="STRING" id="118168.MC7420_7776"/>
<keyword evidence="2" id="KW-1185">Reference proteome</keyword>